<dbReference type="Pfam" id="PF01408">
    <property type="entry name" value="GFO_IDH_MocA"/>
    <property type="match status" value="1"/>
</dbReference>
<feature type="domain" description="Gfo/Idh/MocA-like oxidoreductase C-terminal" evidence="4">
    <location>
        <begin position="134"/>
        <end position="346"/>
    </location>
</feature>
<comment type="caution">
    <text evidence="5">The sequence shown here is derived from an EMBL/GenBank/DDBJ whole genome shotgun (WGS) entry which is preliminary data.</text>
</comment>
<dbReference type="Gene3D" id="3.40.50.720">
    <property type="entry name" value="NAD(P)-binding Rossmann-like Domain"/>
    <property type="match status" value="1"/>
</dbReference>
<keyword evidence="6" id="KW-1185">Reference proteome</keyword>
<evidence type="ECO:0000313" key="6">
    <source>
        <dbReference type="Proteomes" id="UP001560573"/>
    </source>
</evidence>
<comment type="similarity">
    <text evidence="1">Belongs to the Gfo/Idh/MocA family.</text>
</comment>
<dbReference type="PANTHER" id="PTHR43708:SF5">
    <property type="entry name" value="CONSERVED EXPRESSED OXIDOREDUCTASE (EUROFUNG)-RELATED"/>
    <property type="match status" value="1"/>
</dbReference>
<accession>A0ABV3ZCW7</accession>
<dbReference type="Pfam" id="PF02894">
    <property type="entry name" value="GFO_IDH_MocA_C"/>
    <property type="match status" value="1"/>
</dbReference>
<dbReference type="NCBIfam" id="NF008607">
    <property type="entry name" value="PRK11579.1"/>
    <property type="match status" value="1"/>
</dbReference>
<dbReference type="InterPro" id="IPR036291">
    <property type="entry name" value="NAD(P)-bd_dom_sf"/>
</dbReference>
<evidence type="ECO:0000256" key="2">
    <source>
        <dbReference type="ARBA" id="ARBA00023002"/>
    </source>
</evidence>
<evidence type="ECO:0000313" key="5">
    <source>
        <dbReference type="EMBL" id="MEX6687315.1"/>
    </source>
</evidence>
<proteinExistence type="inferred from homology"/>
<dbReference type="Gene3D" id="3.30.360.10">
    <property type="entry name" value="Dihydrodipicolinate Reductase, domain 2"/>
    <property type="match status" value="1"/>
</dbReference>
<dbReference type="InterPro" id="IPR000683">
    <property type="entry name" value="Gfo/Idh/MocA-like_OxRdtase_N"/>
</dbReference>
<dbReference type="RefSeq" id="WP_369328719.1">
    <property type="nucleotide sequence ID" value="NZ_JAULBC010000002.1"/>
</dbReference>
<gene>
    <name evidence="5" type="ORF">QTN47_07400</name>
</gene>
<feature type="domain" description="Gfo/Idh/MocA-like oxidoreductase N-terminal" evidence="3">
    <location>
        <begin position="5"/>
        <end position="121"/>
    </location>
</feature>
<organism evidence="5 6">
    <name type="scientific">Danxiaibacter flavus</name>
    <dbReference type="NCBI Taxonomy" id="3049108"/>
    <lineage>
        <taxon>Bacteria</taxon>
        <taxon>Pseudomonadati</taxon>
        <taxon>Bacteroidota</taxon>
        <taxon>Chitinophagia</taxon>
        <taxon>Chitinophagales</taxon>
        <taxon>Chitinophagaceae</taxon>
        <taxon>Danxiaibacter</taxon>
    </lineage>
</organism>
<dbReference type="InterPro" id="IPR051317">
    <property type="entry name" value="Gfo/Idh/MocA_oxidoreduct"/>
</dbReference>
<evidence type="ECO:0000256" key="1">
    <source>
        <dbReference type="ARBA" id="ARBA00010928"/>
    </source>
</evidence>
<dbReference type="Proteomes" id="UP001560573">
    <property type="component" value="Unassembled WGS sequence"/>
</dbReference>
<dbReference type="SUPFAM" id="SSF51735">
    <property type="entry name" value="NAD(P)-binding Rossmann-fold domains"/>
    <property type="match status" value="1"/>
</dbReference>
<dbReference type="InterPro" id="IPR004104">
    <property type="entry name" value="Gfo/Idh/MocA-like_OxRdtase_C"/>
</dbReference>
<dbReference type="EMBL" id="JAULBC010000002">
    <property type="protein sequence ID" value="MEX6687315.1"/>
    <property type="molecule type" value="Genomic_DNA"/>
</dbReference>
<evidence type="ECO:0000259" key="3">
    <source>
        <dbReference type="Pfam" id="PF01408"/>
    </source>
</evidence>
<name>A0ABV3ZCW7_9BACT</name>
<protein>
    <submittedName>
        <fullName evidence="5">Oxidoreductase</fullName>
    </submittedName>
</protein>
<evidence type="ECO:0000259" key="4">
    <source>
        <dbReference type="Pfam" id="PF02894"/>
    </source>
</evidence>
<dbReference type="PANTHER" id="PTHR43708">
    <property type="entry name" value="CONSERVED EXPRESSED OXIDOREDUCTASE (EUROFUNG)"/>
    <property type="match status" value="1"/>
</dbReference>
<keyword evidence="2" id="KW-0560">Oxidoreductase</keyword>
<reference evidence="5 6" key="1">
    <citation type="submission" date="2023-07" db="EMBL/GenBank/DDBJ databases">
        <authorList>
            <person name="Lian W.-H."/>
        </authorList>
    </citation>
    <scope>NUCLEOTIDE SEQUENCE [LARGE SCALE GENOMIC DNA]</scope>
    <source>
        <strain evidence="5 6">SYSU DXS3180</strain>
    </source>
</reference>
<sequence>MSKKIKVGVVGYGISAKTFHVPFLINSSHYEITAVLERHRSDSKTLLPNATIVRSFSELVAMKDVDLVVITTPNETHFPYSLQALQAGKHVVVEKPFTNTSEEALQLANAAKQAGKVLSVYQNRRYVSDFLTIKEILDKKLLGEVHDYEAHYDRYRAEARPNAWREQKMAGSGIFYDLGAHLIDQTLYLFGLPQMVTADIRMQRPHAKVDDYFDVRLDYGYLRVTLKGGMLVREPGPRYMIHGYNGSFIKYGEDPQEALLRAGELPTGKNWGEESEDIFGLLHTEIDGKIIKEKYPSKRGDYGLYYENLYQSIAHHKPVLEKPEHGYNTIKVIEQAFESSHKKATVACEGLLDVSYTS</sequence>